<dbReference type="Proteomes" id="UP000219439">
    <property type="component" value="Unassembled WGS sequence"/>
</dbReference>
<evidence type="ECO:0000313" key="8">
    <source>
        <dbReference type="Proteomes" id="UP000219439"/>
    </source>
</evidence>
<dbReference type="Pfam" id="PF06537">
    <property type="entry name" value="DHOR"/>
    <property type="match status" value="1"/>
</dbReference>
<keyword evidence="5" id="KW-0732">Signal</keyword>
<dbReference type="PANTHER" id="PTHR30600">
    <property type="entry name" value="CYTOCHROME C PEROXIDASE-RELATED"/>
    <property type="match status" value="1"/>
</dbReference>
<dbReference type="EMBL" id="OBEL01000003">
    <property type="protein sequence ID" value="SNZ19832.1"/>
    <property type="molecule type" value="Genomic_DNA"/>
</dbReference>
<gene>
    <name evidence="7" type="ORF">SAMN06265368_2926</name>
</gene>
<evidence type="ECO:0000256" key="1">
    <source>
        <dbReference type="ARBA" id="ARBA00022617"/>
    </source>
</evidence>
<reference evidence="7 8" key="1">
    <citation type="submission" date="2017-09" db="EMBL/GenBank/DDBJ databases">
        <authorList>
            <person name="Ehlers B."/>
            <person name="Leendertz F.H."/>
        </authorList>
    </citation>
    <scope>NUCLEOTIDE SEQUENCE [LARGE SCALE GENOMIC DNA]</scope>
    <source>
        <strain evidence="7 8">DSM 18289</strain>
    </source>
</reference>
<protein>
    <submittedName>
        <fullName evidence="7">CxxC motif-containing protein, DUF1111 family</fullName>
    </submittedName>
</protein>
<evidence type="ECO:0000313" key="7">
    <source>
        <dbReference type="EMBL" id="SNZ19832.1"/>
    </source>
</evidence>
<dbReference type="RefSeq" id="WP_244580104.1">
    <property type="nucleotide sequence ID" value="NZ_OBEL01000003.1"/>
</dbReference>
<evidence type="ECO:0000256" key="5">
    <source>
        <dbReference type="SAM" id="SignalP"/>
    </source>
</evidence>
<organism evidence="7 8">
    <name type="scientific">Cohaesibacter gelatinilyticus</name>
    <dbReference type="NCBI Taxonomy" id="372072"/>
    <lineage>
        <taxon>Bacteria</taxon>
        <taxon>Pseudomonadati</taxon>
        <taxon>Pseudomonadota</taxon>
        <taxon>Alphaproteobacteria</taxon>
        <taxon>Hyphomicrobiales</taxon>
        <taxon>Cohaesibacteraceae</taxon>
    </lineage>
</organism>
<keyword evidence="1 4" id="KW-0349">Heme</keyword>
<sequence>MAPSLCLIKRIPRLMSGAAFLSLVAFSNLSVVAPVSASSGRDDLSDADLAKVEAILKGPTSFDKSEPFEALSAGKATGSAEPAAKAYSQANKPLSREDRQWFQLGFSIFKKLWVSSPASTKASDGLGPLFNARSCLRCHPANGRGHPPEPGEIDARTFLIRLSVPASTEEEKASLASKVANAIPHPVYGGQLQDRALPGLPPEARVDVRYETVPVELADGEVVELRKPTFQLRDFGYGDPGDEMMMSPRVATAMIGLGLIDAIHPSDLQANADPDDNDGDGISGKINWVKDKRSGEIMPGRFGWKATEPNVYQQSSHASVGDLGLSVPILPSHFGDCTDAQEICKRFPHGGQENLGGLEIPQVPMDMMVFYTANIAVPERRDVDDPQVLMGKEVFHEAGCASCHKPKYVTRRDAALKQHQFQLIWPYSDFLLHDMGPDLADNRPIGDASGSEWRTAPLWGIGLAQNVAPDATFLHDGRARTLLEAVLWHGGEAQSARDHVVGLQKTQRDALLAFLNSL</sequence>
<dbReference type="InterPro" id="IPR051395">
    <property type="entry name" value="Cytochrome_c_Peroxidase/MauG"/>
</dbReference>
<feature type="signal peptide" evidence="5">
    <location>
        <begin position="1"/>
        <end position="33"/>
    </location>
</feature>
<dbReference type="PIRSF" id="PIRSF028099">
    <property type="entry name" value="DUF1111"/>
    <property type="match status" value="1"/>
</dbReference>
<keyword evidence="2 4" id="KW-0479">Metal-binding</keyword>
<dbReference type="Gene3D" id="1.10.760.10">
    <property type="entry name" value="Cytochrome c-like domain"/>
    <property type="match status" value="1"/>
</dbReference>
<proteinExistence type="predicted"/>
<evidence type="ECO:0000259" key="6">
    <source>
        <dbReference type="PROSITE" id="PS51007"/>
    </source>
</evidence>
<dbReference type="GO" id="GO:0046872">
    <property type="term" value="F:metal ion binding"/>
    <property type="evidence" value="ECO:0007669"/>
    <property type="project" value="UniProtKB-KW"/>
</dbReference>
<accession>A0A285PDP9</accession>
<name>A0A285PDP9_9HYPH</name>
<evidence type="ECO:0000256" key="3">
    <source>
        <dbReference type="ARBA" id="ARBA00023004"/>
    </source>
</evidence>
<feature type="chain" id="PRO_5012628586" evidence="5">
    <location>
        <begin position="34"/>
        <end position="518"/>
    </location>
</feature>
<dbReference type="InterPro" id="IPR009056">
    <property type="entry name" value="Cyt_c-like_dom"/>
</dbReference>
<dbReference type="AlphaFoldDB" id="A0A285PDP9"/>
<dbReference type="GO" id="GO:0009055">
    <property type="term" value="F:electron transfer activity"/>
    <property type="evidence" value="ECO:0007669"/>
    <property type="project" value="InterPro"/>
</dbReference>
<keyword evidence="8" id="KW-1185">Reference proteome</keyword>
<feature type="domain" description="Cytochrome c" evidence="6">
    <location>
        <begin position="386"/>
        <end position="518"/>
    </location>
</feature>
<evidence type="ECO:0000256" key="2">
    <source>
        <dbReference type="ARBA" id="ARBA00022723"/>
    </source>
</evidence>
<dbReference type="InterPro" id="IPR010538">
    <property type="entry name" value="DHOR"/>
</dbReference>
<dbReference type="PANTHER" id="PTHR30600:SF4">
    <property type="entry name" value="CYTOCHROME C DOMAIN-CONTAINING PROTEIN"/>
    <property type="match status" value="1"/>
</dbReference>
<keyword evidence="3 4" id="KW-0408">Iron</keyword>
<dbReference type="GO" id="GO:0020037">
    <property type="term" value="F:heme binding"/>
    <property type="evidence" value="ECO:0007669"/>
    <property type="project" value="InterPro"/>
</dbReference>
<evidence type="ECO:0000256" key="4">
    <source>
        <dbReference type="PROSITE-ProRule" id="PRU00433"/>
    </source>
</evidence>
<dbReference type="PROSITE" id="PS51007">
    <property type="entry name" value="CYTC"/>
    <property type="match status" value="1"/>
</dbReference>
<dbReference type="GO" id="GO:0004130">
    <property type="term" value="F:cytochrome-c peroxidase activity"/>
    <property type="evidence" value="ECO:0007669"/>
    <property type="project" value="TreeGrafter"/>
</dbReference>
<dbReference type="SUPFAM" id="SSF46626">
    <property type="entry name" value="Cytochrome c"/>
    <property type="match status" value="1"/>
</dbReference>
<dbReference type="InterPro" id="IPR036909">
    <property type="entry name" value="Cyt_c-like_dom_sf"/>
</dbReference>